<sequence length="159" mass="17274">MVAVAKKVKQDEVVVKKTGQPAGERIVRDTGEVVPLSPAEIQLVMQGWALKKQIDELEAQLKEISAKLIEAHGVGASLVVHGVCRASITEREAVKIQDAERLKKVLGARFSDLVQVVVTYKPEPRLVEMACDGDEPLQPAIRACLTVGKSAAVSWRAEK</sequence>
<reference evidence="2 3" key="1">
    <citation type="submission" date="2018-04" db="EMBL/GenBank/DDBJ databases">
        <title>Complete genome sequence of Hydrogenophilus thermoluteolus TH-1.</title>
        <authorList>
            <person name="Arai H."/>
        </authorList>
    </citation>
    <scope>NUCLEOTIDE SEQUENCE [LARGE SCALE GENOMIC DNA]</scope>
    <source>
        <strain evidence="2 3">TH-1</strain>
    </source>
</reference>
<evidence type="ECO:0000313" key="2">
    <source>
        <dbReference type="EMBL" id="BBD77216.1"/>
    </source>
</evidence>
<dbReference type="EMBL" id="AP018558">
    <property type="protein sequence ID" value="BBD77216.1"/>
    <property type="molecule type" value="Genomic_DNA"/>
</dbReference>
<gene>
    <name evidence="2" type="ORF">HPTL_0949</name>
</gene>
<accession>A0A2Z6DXJ9</accession>
<dbReference type="KEGG" id="htl:HPTL_0949"/>
<organism evidence="2 3">
    <name type="scientific">Hydrogenophilus thermoluteolus</name>
    <name type="common">Pseudomonas hydrogenothermophila</name>
    <dbReference type="NCBI Taxonomy" id="297"/>
    <lineage>
        <taxon>Bacteria</taxon>
        <taxon>Pseudomonadati</taxon>
        <taxon>Pseudomonadota</taxon>
        <taxon>Hydrogenophilia</taxon>
        <taxon>Hydrogenophilales</taxon>
        <taxon>Hydrogenophilaceae</taxon>
        <taxon>Hydrogenophilus</taxon>
    </lineage>
</organism>
<keyword evidence="1" id="KW-0175">Coiled coil</keyword>
<evidence type="ECO:0000256" key="1">
    <source>
        <dbReference type="SAM" id="Coils"/>
    </source>
</evidence>
<name>A0A2Z6DXJ9_HYDTE</name>
<keyword evidence="3" id="KW-1185">Reference proteome</keyword>
<evidence type="ECO:0000313" key="3">
    <source>
        <dbReference type="Proteomes" id="UP000262004"/>
    </source>
</evidence>
<dbReference type="Proteomes" id="UP000262004">
    <property type="component" value="Chromosome"/>
</dbReference>
<proteinExistence type="predicted"/>
<dbReference type="OrthoDB" id="3322489at2"/>
<protein>
    <submittedName>
        <fullName evidence="2">Uncharacterized protein</fullName>
    </submittedName>
</protein>
<feature type="coiled-coil region" evidence="1">
    <location>
        <begin position="47"/>
        <end position="74"/>
    </location>
</feature>
<dbReference type="RefSeq" id="WP_119334972.1">
    <property type="nucleotide sequence ID" value="NZ_AP018558.1"/>
</dbReference>
<dbReference type="AlphaFoldDB" id="A0A2Z6DXJ9"/>